<dbReference type="STRING" id="213810.RUM_17070"/>
<dbReference type="CDD" id="cd04496">
    <property type="entry name" value="SSB_OBF"/>
    <property type="match status" value="1"/>
</dbReference>
<keyword evidence="5" id="KW-1185">Reference proteome</keyword>
<evidence type="ECO:0000256" key="1">
    <source>
        <dbReference type="ARBA" id="ARBA00023125"/>
    </source>
</evidence>
<dbReference type="Gene3D" id="2.40.50.140">
    <property type="entry name" value="Nucleic acid-binding proteins"/>
    <property type="match status" value="1"/>
</dbReference>
<comment type="subunit">
    <text evidence="2">Homotetramer.</text>
</comment>
<protein>
    <recommendedName>
        <fullName evidence="2 3">Single-stranded DNA-binding protein</fullName>
        <shortName evidence="2">SSB</shortName>
    </recommendedName>
</protein>
<gene>
    <name evidence="4" type="ordered locus">RUM_17070</name>
</gene>
<dbReference type="EMBL" id="FP929052">
    <property type="protein sequence ID" value="CBL17779.1"/>
    <property type="molecule type" value="Genomic_DNA"/>
</dbReference>
<dbReference type="PANTHER" id="PTHR10302">
    <property type="entry name" value="SINGLE-STRANDED DNA-BINDING PROTEIN"/>
    <property type="match status" value="1"/>
</dbReference>
<dbReference type="Pfam" id="PF00436">
    <property type="entry name" value="SSB"/>
    <property type="match status" value="1"/>
</dbReference>
<dbReference type="InterPro" id="IPR000424">
    <property type="entry name" value="Primosome_PriB/ssb"/>
</dbReference>
<organism evidence="4 5">
    <name type="scientific">Ruminococcus champanellensis (strain DSM 18848 / JCM 17042 / KCTC 15320 / 18P13)</name>
    <dbReference type="NCBI Taxonomy" id="213810"/>
    <lineage>
        <taxon>Bacteria</taxon>
        <taxon>Bacillati</taxon>
        <taxon>Bacillota</taxon>
        <taxon>Clostridia</taxon>
        <taxon>Eubacteriales</taxon>
        <taxon>Oscillospiraceae</taxon>
        <taxon>Ruminococcus</taxon>
    </lineage>
</organism>
<dbReference type="PROSITE" id="PS50935">
    <property type="entry name" value="SSB"/>
    <property type="match status" value="1"/>
</dbReference>
<comment type="caution">
    <text evidence="2">Lacks conserved residue(s) required for the propagation of feature annotation.</text>
</comment>
<name>D4LDT4_RUMC1</name>
<dbReference type="NCBIfam" id="TIGR00621">
    <property type="entry name" value="ssb"/>
    <property type="match status" value="1"/>
</dbReference>
<reference evidence="4" key="1">
    <citation type="submission" date="2010-03" db="EMBL/GenBank/DDBJ databases">
        <title>The genome sequence of Ruminococcus sp. 18P13.</title>
        <authorList>
            <consortium name="metaHIT consortium -- http://www.metahit.eu/"/>
            <person name="Pajon A."/>
            <person name="Turner K."/>
            <person name="Parkhill J."/>
            <person name="Bernalier A."/>
        </authorList>
    </citation>
    <scope>NUCLEOTIDE SEQUENCE [LARGE SCALE GENOMIC DNA]</scope>
    <source>
        <strain evidence="4">Type strain: 18P13</strain>
    </source>
</reference>
<dbReference type="InterPro" id="IPR011344">
    <property type="entry name" value="ssDNA-bd"/>
</dbReference>
<sequence length="154" mass="17005">MINKVIIMGRLTADPELRNTQSGIAVIRFTVAVNRQYKKDQEQQADFIRCTAWRQSAEFISKYFTKGKMIIVEGALRNNDYTDVNGVKHYSMDVQVDNVSFGESKGGGQSQNNTQPSVSPVITPEVIQSATPASEAIPDLSGFEEILSDGDVPF</sequence>
<evidence type="ECO:0000256" key="3">
    <source>
        <dbReference type="PIRNR" id="PIRNR002070"/>
    </source>
</evidence>
<dbReference type="PATRIC" id="fig|213810.4.peg.1597"/>
<evidence type="ECO:0000313" key="4">
    <source>
        <dbReference type="EMBL" id="CBL17779.1"/>
    </source>
</evidence>
<dbReference type="BioCyc" id="RCHA213810:RUM_RS08295-MONOMER"/>
<dbReference type="RefSeq" id="WP_015558685.1">
    <property type="nucleotide sequence ID" value="NC_021039.1"/>
</dbReference>
<accession>D4LDT4</accession>
<dbReference type="GO" id="GO:0006260">
    <property type="term" value="P:DNA replication"/>
    <property type="evidence" value="ECO:0007669"/>
    <property type="project" value="InterPro"/>
</dbReference>
<dbReference type="SUPFAM" id="SSF50249">
    <property type="entry name" value="Nucleic acid-binding proteins"/>
    <property type="match status" value="1"/>
</dbReference>
<dbReference type="Proteomes" id="UP000007054">
    <property type="component" value="Chromosome"/>
</dbReference>
<dbReference type="KEGG" id="rch:RUM_17070"/>
<dbReference type="GO" id="GO:0003697">
    <property type="term" value="F:single-stranded DNA binding"/>
    <property type="evidence" value="ECO:0007669"/>
    <property type="project" value="UniProtKB-UniRule"/>
</dbReference>
<evidence type="ECO:0000313" key="5">
    <source>
        <dbReference type="Proteomes" id="UP000007054"/>
    </source>
</evidence>
<dbReference type="PANTHER" id="PTHR10302:SF27">
    <property type="entry name" value="SINGLE-STRANDED DNA-BINDING PROTEIN"/>
    <property type="match status" value="1"/>
</dbReference>
<dbReference type="GO" id="GO:0009295">
    <property type="term" value="C:nucleoid"/>
    <property type="evidence" value="ECO:0007669"/>
    <property type="project" value="TreeGrafter"/>
</dbReference>
<dbReference type="InterPro" id="IPR012340">
    <property type="entry name" value="NA-bd_OB-fold"/>
</dbReference>
<dbReference type="GeneID" id="83156410"/>
<proteinExistence type="inferred from homology"/>
<dbReference type="PIRSF" id="PIRSF002070">
    <property type="entry name" value="SSB"/>
    <property type="match status" value="1"/>
</dbReference>
<dbReference type="HOGENOM" id="CLU_078758_6_2_9"/>
<reference evidence="4" key="2">
    <citation type="submission" date="2010-03" db="EMBL/GenBank/DDBJ databases">
        <authorList>
            <person name="Pajon A."/>
        </authorList>
    </citation>
    <scope>NUCLEOTIDE SEQUENCE</scope>
    <source>
        <strain evidence="4">Type strain: 18P13</strain>
    </source>
</reference>
<dbReference type="AlphaFoldDB" id="D4LDT4"/>
<dbReference type="HAMAP" id="MF_00984">
    <property type="entry name" value="SSB"/>
    <property type="match status" value="1"/>
</dbReference>
<keyword evidence="1 2" id="KW-0238">DNA-binding</keyword>
<evidence type="ECO:0000256" key="2">
    <source>
        <dbReference type="HAMAP-Rule" id="MF_00984"/>
    </source>
</evidence>